<feature type="compositionally biased region" description="Basic and acidic residues" evidence="11">
    <location>
        <begin position="11"/>
        <end position="20"/>
    </location>
</feature>
<dbReference type="EMBL" id="KZ155832">
    <property type="protein sequence ID" value="OUS43395.1"/>
    <property type="molecule type" value="Genomic_DNA"/>
</dbReference>
<reference evidence="13" key="1">
    <citation type="submission" date="2017-04" db="EMBL/GenBank/DDBJ databases">
        <title>Population genomics of picophytoplankton unveils novel chromosome hypervariability.</title>
        <authorList>
            <consortium name="DOE Joint Genome Institute"/>
            <person name="Blanc-Mathieu R."/>
            <person name="Krasovec M."/>
            <person name="Hebrard M."/>
            <person name="Yau S."/>
            <person name="Desgranges E."/>
            <person name="Martin J."/>
            <person name="Schackwitz W."/>
            <person name="Kuo A."/>
            <person name="Salin G."/>
            <person name="Donnadieu C."/>
            <person name="Desdevises Y."/>
            <person name="Sanchez-Ferandin S."/>
            <person name="Moreau H."/>
            <person name="Rivals E."/>
            <person name="Grigoriev I.V."/>
            <person name="Grimsley N."/>
            <person name="Eyre-Walker A."/>
            <person name="Piganeau G."/>
        </authorList>
    </citation>
    <scope>NUCLEOTIDE SEQUENCE [LARGE SCALE GENOMIC DNA]</scope>
    <source>
        <strain evidence="13">RCC 1115</strain>
    </source>
</reference>
<protein>
    <submittedName>
        <fullName evidence="13">Cell division protein FtsH</fullName>
    </submittedName>
</protein>
<evidence type="ECO:0000256" key="2">
    <source>
        <dbReference type="ARBA" id="ARBA00010044"/>
    </source>
</evidence>
<keyword evidence="8" id="KW-0862">Zinc</keyword>
<feature type="compositionally biased region" description="Acidic residues" evidence="11">
    <location>
        <begin position="77"/>
        <end position="87"/>
    </location>
</feature>
<gene>
    <name evidence="13" type="ORF">BE221DRAFT_101083</name>
</gene>
<dbReference type="GO" id="GO:0004176">
    <property type="term" value="F:ATP-dependent peptidase activity"/>
    <property type="evidence" value="ECO:0007669"/>
    <property type="project" value="InterPro"/>
</dbReference>
<evidence type="ECO:0000256" key="4">
    <source>
        <dbReference type="ARBA" id="ARBA00022670"/>
    </source>
</evidence>
<dbReference type="InterPro" id="IPR003959">
    <property type="entry name" value="ATPase_AAA_core"/>
</dbReference>
<dbReference type="GO" id="GO:0004222">
    <property type="term" value="F:metalloendopeptidase activity"/>
    <property type="evidence" value="ECO:0007669"/>
    <property type="project" value="InterPro"/>
</dbReference>
<sequence length="966" mass="107171">MARVPGAGAEDGSRERERGRIGGPGTKAVKIGAIAALALLLAPRAASASARGDRAREHGSAEVRRVTERGAVVGELAEAEGGDGEEGGEARANDESADPSVSASGADEDGDDLFDDDDGTPRAQRTRRRRGTQKKASLVSHEPEKKKKVPTGKIAAKEALDRVAYKTGEHPESKRIQLSRLEQELAERAAAYEEYEKEKNSKNPFTKIFSKRGDRFVRNINLQYLRDPYAMMGTDKFPTETSYTAFHKMIDVGRVNRVVYRSNETSIRYYIDDTEEVFGCNLPYDPMLYKKLLQERPGAMGHIRIEMEQAPEWLKFASFAFNAFTPLIVIYYAWMIYDGTFKDSSEDMFGNMTTRQYDSTVRQGMSLKDISGIDTVKEEMLELISYLKDFDKYNSMGARIPAGVLLCGPPGTGKTLLARCVAGEAGVPFFSCAGTEFMEMFVGVGAARIRNLFDQAKKVAPCIIFIDEFDAVGTKRSETGQGQVYGNDEATATINQMLTEMDGFSTATGIMILAATNRPQVLDPALIRAGRFDRVIEMGLPNKKSRQEILFLHCNKPTFAGNIDPNLDYEYIARQCAGFSGADIENLTKSAVMRVAQAERGLASTGDFLWCIDDIRRSQSFVRNGSGAGSLARDSMLEDVLVAQMNPYTRDTVAAYFAAQTLVAMQMPAYDEVSKVSVFPSGQASGQISYVPDEVDSPAARSVRSQSYYESKLCVLVAGQMAERYLYGPEHVSTTGSEDIAMATKLACEMVMRHGWSDLGPIALAPESTREEDYLRVGKDSSIDLIGQMSDEMDLLVYNEVRKTLTRACQRAVMVLHEPKNREMLFTLKESLLTVRDITGRQLVNAFEKAGIERERTFEVWDLSWGEQKEVYWDDLMLSVWAQEPESGKFWELVKDQWHAIGPSADNVVELPAWAENYLGSMTDDDRINLAVTLPEEAANKFLTQSGGVPSEYASRRAAYEQSKSR</sequence>
<keyword evidence="7" id="KW-0378">Hydrolase</keyword>
<comment type="similarity">
    <text evidence="2">In the C-terminal section; belongs to the peptidase M41 family.</text>
</comment>
<dbReference type="Gene3D" id="3.40.50.300">
    <property type="entry name" value="P-loop containing nucleotide triphosphate hydrolases"/>
    <property type="match status" value="1"/>
</dbReference>
<dbReference type="SUPFAM" id="SSF52540">
    <property type="entry name" value="P-loop containing nucleoside triphosphate hydrolases"/>
    <property type="match status" value="1"/>
</dbReference>
<dbReference type="GO" id="GO:0016887">
    <property type="term" value="F:ATP hydrolysis activity"/>
    <property type="evidence" value="ECO:0007669"/>
    <property type="project" value="InterPro"/>
</dbReference>
<evidence type="ECO:0000256" key="11">
    <source>
        <dbReference type="SAM" id="MobiDB-lite"/>
    </source>
</evidence>
<proteinExistence type="inferred from homology"/>
<evidence type="ECO:0000256" key="5">
    <source>
        <dbReference type="ARBA" id="ARBA00022723"/>
    </source>
</evidence>
<feature type="compositionally biased region" description="Low complexity" evidence="11">
    <location>
        <begin position="1"/>
        <end position="10"/>
    </location>
</feature>
<keyword evidence="10" id="KW-0482">Metalloprotease</keyword>
<keyword evidence="6" id="KW-0547">Nucleotide-binding</keyword>
<dbReference type="PROSITE" id="PS00674">
    <property type="entry name" value="AAA"/>
    <property type="match status" value="1"/>
</dbReference>
<organism evidence="13">
    <name type="scientific">Ostreococcus tauri</name>
    <name type="common">Marine green alga</name>
    <dbReference type="NCBI Taxonomy" id="70448"/>
    <lineage>
        <taxon>Eukaryota</taxon>
        <taxon>Viridiplantae</taxon>
        <taxon>Chlorophyta</taxon>
        <taxon>Mamiellophyceae</taxon>
        <taxon>Mamiellales</taxon>
        <taxon>Bathycoccaceae</taxon>
        <taxon>Ostreococcus</taxon>
    </lineage>
</organism>
<feature type="domain" description="AAA+ ATPase" evidence="12">
    <location>
        <begin position="400"/>
        <end position="542"/>
    </location>
</feature>
<feature type="region of interest" description="Disordered" evidence="11">
    <location>
        <begin position="1"/>
        <end position="27"/>
    </location>
</feature>
<evidence type="ECO:0000313" key="13">
    <source>
        <dbReference type="EMBL" id="OUS43395.1"/>
    </source>
</evidence>
<feature type="compositionally biased region" description="Basic and acidic residues" evidence="11">
    <location>
        <begin position="51"/>
        <end position="68"/>
    </location>
</feature>
<evidence type="ECO:0000256" key="9">
    <source>
        <dbReference type="ARBA" id="ARBA00022840"/>
    </source>
</evidence>
<evidence type="ECO:0000256" key="6">
    <source>
        <dbReference type="ARBA" id="ARBA00022741"/>
    </source>
</evidence>
<dbReference type="GO" id="GO:0009535">
    <property type="term" value="C:chloroplast thylakoid membrane"/>
    <property type="evidence" value="ECO:0007669"/>
    <property type="project" value="TreeGrafter"/>
</dbReference>
<dbReference type="InterPro" id="IPR041569">
    <property type="entry name" value="AAA_lid_3"/>
</dbReference>
<evidence type="ECO:0000256" key="8">
    <source>
        <dbReference type="ARBA" id="ARBA00022833"/>
    </source>
</evidence>
<dbReference type="InterPro" id="IPR003593">
    <property type="entry name" value="AAA+_ATPase"/>
</dbReference>
<dbReference type="SUPFAM" id="SSF140990">
    <property type="entry name" value="FtsH protease domain-like"/>
    <property type="match status" value="1"/>
</dbReference>
<dbReference type="CDD" id="cd19501">
    <property type="entry name" value="RecA-like_FtsH"/>
    <property type="match status" value="1"/>
</dbReference>
<dbReference type="GO" id="GO:0006508">
    <property type="term" value="P:proteolysis"/>
    <property type="evidence" value="ECO:0007669"/>
    <property type="project" value="UniProtKB-KW"/>
</dbReference>
<dbReference type="Gene3D" id="1.10.8.60">
    <property type="match status" value="1"/>
</dbReference>
<comment type="similarity">
    <text evidence="3">In the N-terminal section; belongs to the AAA ATPase family.</text>
</comment>
<keyword evidence="4" id="KW-0645">Protease</keyword>
<dbReference type="Pfam" id="PF00004">
    <property type="entry name" value="AAA"/>
    <property type="match status" value="1"/>
</dbReference>
<accession>A0A1Y5I8Q6</accession>
<dbReference type="AlphaFoldDB" id="A0A1Y5I8Q6"/>
<evidence type="ECO:0000259" key="12">
    <source>
        <dbReference type="SMART" id="SM00382"/>
    </source>
</evidence>
<dbReference type="Pfam" id="PF17862">
    <property type="entry name" value="AAA_lid_3"/>
    <property type="match status" value="1"/>
</dbReference>
<dbReference type="Pfam" id="PF01434">
    <property type="entry name" value="Peptidase_M41"/>
    <property type="match status" value="1"/>
</dbReference>
<evidence type="ECO:0000256" key="7">
    <source>
        <dbReference type="ARBA" id="ARBA00022801"/>
    </source>
</evidence>
<dbReference type="PANTHER" id="PTHR23076">
    <property type="entry name" value="METALLOPROTEASE M41 FTSH"/>
    <property type="match status" value="1"/>
</dbReference>
<feature type="compositionally biased region" description="Basic residues" evidence="11">
    <location>
        <begin position="124"/>
        <end position="133"/>
    </location>
</feature>
<dbReference type="FunFam" id="3.40.50.300:FF:000001">
    <property type="entry name" value="ATP-dependent zinc metalloprotease FtsH"/>
    <property type="match status" value="1"/>
</dbReference>
<dbReference type="eggNOG" id="KOG0731">
    <property type="taxonomic scope" value="Eukaryota"/>
</dbReference>
<keyword evidence="13" id="KW-0132">Cell division</keyword>
<dbReference type="InterPro" id="IPR000642">
    <property type="entry name" value="Peptidase_M41"/>
</dbReference>
<dbReference type="GO" id="GO:0051301">
    <property type="term" value="P:cell division"/>
    <property type="evidence" value="ECO:0007669"/>
    <property type="project" value="UniProtKB-KW"/>
</dbReference>
<dbReference type="InterPro" id="IPR003960">
    <property type="entry name" value="ATPase_AAA_CS"/>
</dbReference>
<dbReference type="InterPro" id="IPR027417">
    <property type="entry name" value="P-loop_NTPase"/>
</dbReference>
<keyword evidence="5" id="KW-0479">Metal-binding</keyword>
<dbReference type="GO" id="GO:0046872">
    <property type="term" value="F:metal ion binding"/>
    <property type="evidence" value="ECO:0007669"/>
    <property type="project" value="UniProtKB-KW"/>
</dbReference>
<feature type="compositionally biased region" description="Acidic residues" evidence="11">
    <location>
        <begin position="106"/>
        <end position="118"/>
    </location>
</feature>
<feature type="region of interest" description="Disordered" evidence="11">
    <location>
        <begin position="44"/>
        <end position="154"/>
    </location>
</feature>
<keyword evidence="9" id="KW-0067">ATP-binding</keyword>
<keyword evidence="13" id="KW-0131">Cell cycle</keyword>
<dbReference type="Gene3D" id="1.20.58.760">
    <property type="entry name" value="Peptidase M41"/>
    <property type="match status" value="1"/>
</dbReference>
<name>A0A1Y5I8Q6_OSTTA</name>
<comment type="cofactor">
    <cofactor evidence="1">
        <name>Zn(2+)</name>
        <dbReference type="ChEBI" id="CHEBI:29105"/>
    </cofactor>
</comment>
<evidence type="ECO:0000256" key="1">
    <source>
        <dbReference type="ARBA" id="ARBA00001947"/>
    </source>
</evidence>
<dbReference type="InterPro" id="IPR037219">
    <property type="entry name" value="Peptidase_M41-like"/>
</dbReference>
<dbReference type="Proteomes" id="UP000195557">
    <property type="component" value="Unassembled WGS sequence"/>
</dbReference>
<dbReference type="SMART" id="SM00382">
    <property type="entry name" value="AAA"/>
    <property type="match status" value="1"/>
</dbReference>
<dbReference type="GO" id="GO:0005524">
    <property type="term" value="F:ATP binding"/>
    <property type="evidence" value="ECO:0007669"/>
    <property type="project" value="UniProtKB-KW"/>
</dbReference>
<evidence type="ECO:0000256" key="10">
    <source>
        <dbReference type="ARBA" id="ARBA00023049"/>
    </source>
</evidence>
<dbReference type="PANTHER" id="PTHR23076:SF58">
    <property type="entry name" value="INACTIVE ATP-DEPENDENT ZINC METALLOPROTEASE FTSHI 5, CHLOROPLASTIC-RELATED"/>
    <property type="match status" value="1"/>
</dbReference>
<evidence type="ECO:0000256" key="3">
    <source>
        <dbReference type="ARBA" id="ARBA00010550"/>
    </source>
</evidence>